<evidence type="ECO:0000256" key="2">
    <source>
        <dbReference type="ARBA" id="ARBA00038434"/>
    </source>
</evidence>
<dbReference type="PANTHER" id="PTHR33231:SF1">
    <property type="entry name" value="30S RIBOSOMAL PROTEIN"/>
    <property type="match status" value="1"/>
</dbReference>
<accession>A0A2K1Q2V1</accession>
<comment type="caution">
    <text evidence="6">The sequence shown here is derived from an EMBL/GenBank/DDBJ whole genome shotgun (WGS) entry which is preliminary data.</text>
</comment>
<proteinExistence type="inferred from homology"/>
<comment type="similarity">
    <text evidence="2">Belongs to the HPF/YfiA ribosome-associated protein family. Short HPF subfamily.</text>
</comment>
<dbReference type="Pfam" id="PF02482">
    <property type="entry name" value="Ribosomal_S30AE"/>
    <property type="match status" value="1"/>
</dbReference>
<dbReference type="FunFam" id="3.30.160.100:FF:000001">
    <property type="entry name" value="Ribosome hibernation promoting factor"/>
    <property type="match status" value="1"/>
</dbReference>
<dbReference type="OrthoDB" id="9795980at2"/>
<dbReference type="InterPro" id="IPR003489">
    <property type="entry name" value="RHF/RaiA"/>
</dbReference>
<dbReference type="CDD" id="cd00552">
    <property type="entry name" value="RaiA"/>
    <property type="match status" value="1"/>
</dbReference>
<protein>
    <recommendedName>
        <fullName evidence="4">Ribosome hibernation promoting factor</fullName>
    </recommendedName>
    <alternativeName>
        <fullName evidence="5">Hibernation factor HPF</fullName>
    </alternativeName>
</protein>
<dbReference type="AlphaFoldDB" id="A0A2K1Q2V1"/>
<evidence type="ECO:0000256" key="4">
    <source>
        <dbReference type="ARBA" id="ARBA00041148"/>
    </source>
</evidence>
<evidence type="ECO:0000256" key="3">
    <source>
        <dbReference type="ARBA" id="ARBA00038695"/>
    </source>
</evidence>
<dbReference type="PANTHER" id="PTHR33231">
    <property type="entry name" value="30S RIBOSOMAL PROTEIN"/>
    <property type="match status" value="1"/>
</dbReference>
<evidence type="ECO:0000256" key="5">
    <source>
        <dbReference type="ARBA" id="ARBA00041319"/>
    </source>
</evidence>
<dbReference type="GO" id="GO:0022627">
    <property type="term" value="C:cytosolic small ribosomal subunit"/>
    <property type="evidence" value="ECO:0007669"/>
    <property type="project" value="TreeGrafter"/>
</dbReference>
<dbReference type="Proteomes" id="UP000236220">
    <property type="component" value="Unassembled WGS sequence"/>
</dbReference>
<dbReference type="GO" id="GO:0045900">
    <property type="term" value="P:negative regulation of translational elongation"/>
    <property type="evidence" value="ECO:0007669"/>
    <property type="project" value="TreeGrafter"/>
</dbReference>
<reference evidence="6 7" key="1">
    <citation type="submission" date="2017-08" db="EMBL/GenBank/DDBJ databases">
        <title>Lysobacter sylvestris genome.</title>
        <authorList>
            <person name="Zhang D.-C."/>
            <person name="Albuquerque L."/>
            <person name="Franca L."/>
            <person name="Froufe H.J.C."/>
            <person name="Barroso C."/>
            <person name="Egas C."/>
            <person name="Da Costa M."/>
            <person name="Margesin R."/>
        </authorList>
    </citation>
    <scope>NUCLEOTIDE SEQUENCE [LARGE SCALE GENOMIC DNA]</scope>
    <source>
        <strain evidence="6 7">AM20-91</strain>
    </source>
</reference>
<comment type="subunit">
    <text evidence="3">Associates exclusively with 100S ribosomes, which are dimers of 70S ribosomes.</text>
</comment>
<dbReference type="Gene3D" id="3.30.160.100">
    <property type="entry name" value="Ribosome hibernation promotion factor-like"/>
    <property type="match status" value="1"/>
</dbReference>
<organism evidence="6 7">
    <name type="scientific">Solilutibacter silvestris</name>
    <dbReference type="NCBI Taxonomy" id="1645665"/>
    <lineage>
        <taxon>Bacteria</taxon>
        <taxon>Pseudomonadati</taxon>
        <taxon>Pseudomonadota</taxon>
        <taxon>Gammaproteobacteria</taxon>
        <taxon>Lysobacterales</taxon>
        <taxon>Lysobacteraceae</taxon>
        <taxon>Solilutibacter</taxon>
    </lineage>
</organism>
<dbReference type="EMBL" id="NPZB01000001">
    <property type="protein sequence ID" value="PNS09372.1"/>
    <property type="molecule type" value="Genomic_DNA"/>
</dbReference>
<keyword evidence="1" id="KW-0810">Translation regulation</keyword>
<evidence type="ECO:0000256" key="1">
    <source>
        <dbReference type="ARBA" id="ARBA00022845"/>
    </source>
</evidence>
<dbReference type="RefSeq" id="WP_103074428.1">
    <property type="nucleotide sequence ID" value="NZ_NPZB01000001.1"/>
</dbReference>
<dbReference type="SUPFAM" id="SSF69754">
    <property type="entry name" value="Ribosome binding protein Y (YfiA homologue)"/>
    <property type="match status" value="1"/>
</dbReference>
<keyword evidence="7" id="KW-1185">Reference proteome</keyword>
<sequence length="105" mass="11988">MNLEVHGHQLEVTDALRTYANEKFQRLCRHFEHPFDSRIQLSIDKPHHCAEGTVTANGRTLHAEASAPTMYAAIDILVDKLDRSLQKVKDRMVDHGRGDSVRQQL</sequence>
<evidence type="ECO:0000313" key="6">
    <source>
        <dbReference type="EMBL" id="PNS09372.1"/>
    </source>
</evidence>
<gene>
    <name evidence="6" type="ORF">Lysil_1001</name>
</gene>
<evidence type="ECO:0000313" key="7">
    <source>
        <dbReference type="Proteomes" id="UP000236220"/>
    </source>
</evidence>
<dbReference type="NCBIfam" id="TIGR00741">
    <property type="entry name" value="yfiA"/>
    <property type="match status" value="1"/>
</dbReference>
<dbReference type="InterPro" id="IPR050574">
    <property type="entry name" value="HPF/YfiA_ribosome-assoc"/>
</dbReference>
<dbReference type="InterPro" id="IPR036567">
    <property type="entry name" value="RHF-like"/>
</dbReference>
<name>A0A2K1Q2V1_9GAMM</name>
<dbReference type="GO" id="GO:0043024">
    <property type="term" value="F:ribosomal small subunit binding"/>
    <property type="evidence" value="ECO:0007669"/>
    <property type="project" value="TreeGrafter"/>
</dbReference>